<organism evidence="4 5">
    <name type="scientific">Undibacterium oligocarboniphilum</name>
    <dbReference type="NCBI Taxonomy" id="666702"/>
    <lineage>
        <taxon>Bacteria</taxon>
        <taxon>Pseudomonadati</taxon>
        <taxon>Pseudomonadota</taxon>
        <taxon>Betaproteobacteria</taxon>
        <taxon>Burkholderiales</taxon>
        <taxon>Oxalobacteraceae</taxon>
        <taxon>Undibacterium</taxon>
    </lineage>
</organism>
<dbReference type="EMBL" id="JABXYJ010000005">
    <property type="protein sequence ID" value="NVO78398.1"/>
    <property type="molecule type" value="Genomic_DNA"/>
</dbReference>
<dbReference type="InterPro" id="IPR008824">
    <property type="entry name" value="RuvB-like_N"/>
</dbReference>
<feature type="domain" description="RuvB-like AAA+ ATPase" evidence="3">
    <location>
        <begin position="22"/>
        <end position="136"/>
    </location>
</feature>
<reference evidence="4 5" key="1">
    <citation type="submission" date="2020-06" db="EMBL/GenBank/DDBJ databases">
        <authorList>
            <person name="Qiu C."/>
            <person name="Liu Z."/>
        </authorList>
    </citation>
    <scope>NUCLEOTIDE SEQUENCE [LARGE SCALE GENOMIC DNA]</scope>
    <source>
        <strain evidence="4 5">EM 1</strain>
    </source>
</reference>
<dbReference type="GO" id="GO:0006310">
    <property type="term" value="P:DNA recombination"/>
    <property type="evidence" value="ECO:0007669"/>
    <property type="project" value="InterPro"/>
</dbReference>
<dbReference type="InterPro" id="IPR027417">
    <property type="entry name" value="P-loop_NTPase"/>
</dbReference>
<evidence type="ECO:0000256" key="2">
    <source>
        <dbReference type="ARBA" id="ARBA00022840"/>
    </source>
</evidence>
<dbReference type="GO" id="GO:0005524">
    <property type="term" value="F:ATP binding"/>
    <property type="evidence" value="ECO:0007669"/>
    <property type="project" value="UniProtKB-KW"/>
</dbReference>
<keyword evidence="1" id="KW-0547">Nucleotide-binding</keyword>
<dbReference type="GO" id="GO:0008047">
    <property type="term" value="F:enzyme activator activity"/>
    <property type="evidence" value="ECO:0007669"/>
    <property type="project" value="TreeGrafter"/>
</dbReference>
<dbReference type="RefSeq" id="WP_176803907.1">
    <property type="nucleotide sequence ID" value="NZ_JABXYJ010000005.1"/>
</dbReference>
<dbReference type="GO" id="GO:0009378">
    <property type="term" value="F:four-way junction helicase activity"/>
    <property type="evidence" value="ECO:0007669"/>
    <property type="project" value="InterPro"/>
</dbReference>
<dbReference type="AlphaFoldDB" id="A0A850QGI7"/>
<dbReference type="GO" id="GO:0000731">
    <property type="term" value="P:DNA synthesis involved in DNA repair"/>
    <property type="evidence" value="ECO:0007669"/>
    <property type="project" value="TreeGrafter"/>
</dbReference>
<proteinExistence type="predicted"/>
<dbReference type="GO" id="GO:0006261">
    <property type="term" value="P:DNA-templated DNA replication"/>
    <property type="evidence" value="ECO:0007669"/>
    <property type="project" value="TreeGrafter"/>
</dbReference>
<comment type="caution">
    <text evidence="4">The sequence shown here is derived from an EMBL/GenBank/DDBJ whole genome shotgun (WGS) entry which is preliminary data.</text>
</comment>
<sequence length="149" mass="16666">MSEMNYSDKSLVPLAEGMHSATLTDVIGQQDILGEGKSLQLAFESGPPHSMILWGAPGLGKTRLARLMADVFHCEFIVLSAVLSGTRNIHDTVERPQLLRSIFQHKPILFVDEVHRFNKAVKSYINQWLRRVIVQIIGLPHCSEVGRHA</sequence>
<evidence type="ECO:0000256" key="1">
    <source>
        <dbReference type="ARBA" id="ARBA00022741"/>
    </source>
</evidence>
<dbReference type="PANTHER" id="PTHR13779">
    <property type="entry name" value="WERNER HELICASE-INTERACTING PROTEIN 1 FAMILY MEMBER"/>
    <property type="match status" value="1"/>
</dbReference>
<dbReference type="Proteomes" id="UP000588051">
    <property type="component" value="Unassembled WGS sequence"/>
</dbReference>
<keyword evidence="5" id="KW-1185">Reference proteome</keyword>
<keyword evidence="2" id="KW-0067">ATP-binding</keyword>
<dbReference type="SUPFAM" id="SSF52540">
    <property type="entry name" value="P-loop containing nucleoside triphosphate hydrolases"/>
    <property type="match status" value="1"/>
</dbReference>
<dbReference type="InterPro" id="IPR051314">
    <property type="entry name" value="AAA_ATPase_RarA/MGS1/WRNIP1"/>
</dbReference>
<dbReference type="Pfam" id="PF05496">
    <property type="entry name" value="RuvB_N"/>
    <property type="match status" value="1"/>
</dbReference>
<dbReference type="PANTHER" id="PTHR13779:SF7">
    <property type="entry name" value="ATPASE WRNIP1"/>
    <property type="match status" value="1"/>
</dbReference>
<accession>A0A850QGI7</accession>
<dbReference type="Gene3D" id="3.40.50.300">
    <property type="entry name" value="P-loop containing nucleotide triphosphate hydrolases"/>
    <property type="match status" value="1"/>
</dbReference>
<name>A0A850QGI7_9BURK</name>
<evidence type="ECO:0000313" key="5">
    <source>
        <dbReference type="Proteomes" id="UP000588051"/>
    </source>
</evidence>
<dbReference type="GO" id="GO:0017116">
    <property type="term" value="F:single-stranded DNA helicase activity"/>
    <property type="evidence" value="ECO:0007669"/>
    <property type="project" value="TreeGrafter"/>
</dbReference>
<evidence type="ECO:0000313" key="4">
    <source>
        <dbReference type="EMBL" id="NVO78398.1"/>
    </source>
</evidence>
<gene>
    <name evidence="4" type="ORF">HV832_11210</name>
</gene>
<evidence type="ECO:0000259" key="3">
    <source>
        <dbReference type="Pfam" id="PF05496"/>
    </source>
</evidence>
<protein>
    <submittedName>
        <fullName evidence="4">AAA family ATPase</fullName>
    </submittedName>
</protein>